<protein>
    <recommendedName>
        <fullName evidence="1">Amine oxidase domain-containing protein</fullName>
    </recommendedName>
</protein>
<accession>A0ABR0J4C8</accession>
<sequence>MTNGITLLTPVDKIEDGHNYTTVTTRSAASFKARKVVCTISLNVLKDLEFSPNLASLTQQAISNGWTQKRNKVHFEITGPELASWTSFASPGKGLICALGEKILGPGAYSW</sequence>
<dbReference type="InterPro" id="IPR036188">
    <property type="entry name" value="FAD/NAD-bd_sf"/>
</dbReference>
<organism evidence="2 3">
    <name type="scientific">Exophiala sideris</name>
    <dbReference type="NCBI Taxonomy" id="1016849"/>
    <lineage>
        <taxon>Eukaryota</taxon>
        <taxon>Fungi</taxon>
        <taxon>Dikarya</taxon>
        <taxon>Ascomycota</taxon>
        <taxon>Pezizomycotina</taxon>
        <taxon>Eurotiomycetes</taxon>
        <taxon>Chaetothyriomycetidae</taxon>
        <taxon>Chaetothyriales</taxon>
        <taxon>Herpotrichiellaceae</taxon>
        <taxon>Exophiala</taxon>
    </lineage>
</organism>
<reference evidence="2 3" key="1">
    <citation type="submission" date="2023-08" db="EMBL/GenBank/DDBJ databases">
        <title>Black Yeasts Isolated from many extreme environments.</title>
        <authorList>
            <person name="Coleine C."/>
            <person name="Stajich J.E."/>
            <person name="Selbmann L."/>
        </authorList>
    </citation>
    <scope>NUCLEOTIDE SEQUENCE [LARGE SCALE GENOMIC DNA]</scope>
    <source>
        <strain evidence="2 3">CCFEE 6328</strain>
    </source>
</reference>
<proteinExistence type="predicted"/>
<dbReference type="EMBL" id="JAVRRF010000019">
    <property type="protein sequence ID" value="KAK5055703.1"/>
    <property type="molecule type" value="Genomic_DNA"/>
</dbReference>
<dbReference type="Pfam" id="PF01593">
    <property type="entry name" value="Amino_oxidase"/>
    <property type="match status" value="1"/>
</dbReference>
<evidence type="ECO:0000313" key="2">
    <source>
        <dbReference type="EMBL" id="KAK5055703.1"/>
    </source>
</evidence>
<gene>
    <name evidence="2" type="ORF">LTR69_008078</name>
</gene>
<dbReference type="SUPFAM" id="SSF51905">
    <property type="entry name" value="FAD/NAD(P)-binding domain"/>
    <property type="match status" value="1"/>
</dbReference>
<keyword evidence="3" id="KW-1185">Reference proteome</keyword>
<dbReference type="Gene3D" id="3.50.50.60">
    <property type="entry name" value="FAD/NAD(P)-binding domain"/>
    <property type="match status" value="1"/>
</dbReference>
<evidence type="ECO:0000313" key="3">
    <source>
        <dbReference type="Proteomes" id="UP001345691"/>
    </source>
</evidence>
<feature type="domain" description="Amine oxidase" evidence="1">
    <location>
        <begin position="5"/>
        <end position="79"/>
    </location>
</feature>
<dbReference type="Proteomes" id="UP001345691">
    <property type="component" value="Unassembled WGS sequence"/>
</dbReference>
<dbReference type="InterPro" id="IPR002937">
    <property type="entry name" value="Amino_oxidase"/>
</dbReference>
<comment type="caution">
    <text evidence="2">The sequence shown here is derived from an EMBL/GenBank/DDBJ whole genome shotgun (WGS) entry which is preliminary data.</text>
</comment>
<evidence type="ECO:0000259" key="1">
    <source>
        <dbReference type="Pfam" id="PF01593"/>
    </source>
</evidence>
<name>A0ABR0J4C8_9EURO</name>